<name>F0QQL1_MYCSL</name>
<feature type="compositionally biased region" description="Basic and acidic residues" evidence="1">
    <location>
        <begin position="53"/>
        <end position="68"/>
    </location>
</feature>
<dbReference type="STRING" id="768700.MSU_0237"/>
<sequence>MGIISLTKGIVTLSTVGGTLIGSYFATNTLSNSEKESPAQVVSVDNGGSVGAVKKDSEELRGKEEAEQSKSISSDSSEGTREIKNPAKTEDSSPEVKENSNTSAEDSSQQEGERRDISGKEIQFTDESLRSEDTSSSDISSSEEEDNTENLEVIEEEPKEVFDNFDDYEEDDLDDDEEETRIQLSMIVGEYIAKLQENDNGDVLEVSCDNWIRESDQRIGKRKVEEETCKSRKNRSSWGKGGRISQPTVWLEVEKSKSKEILNHYGLWRDGISKFSDTEKAKWNTRDKDNNGNWSCSRETCQQNKKKFLISCDLFAEQNK</sequence>
<evidence type="ECO:0000313" key="2">
    <source>
        <dbReference type="EMBL" id="ADX97781.1"/>
    </source>
</evidence>
<dbReference type="RefSeq" id="WP_013609729.1">
    <property type="nucleotide sequence ID" value="NC_015155.1"/>
</dbReference>
<accession>F0QQL1</accession>
<feature type="compositionally biased region" description="Polar residues" evidence="1">
    <location>
        <begin position="99"/>
        <end position="110"/>
    </location>
</feature>
<dbReference type="AlphaFoldDB" id="F0QQL1"/>
<dbReference type="EMBL" id="CP002525">
    <property type="protein sequence ID" value="ADX97781.1"/>
    <property type="molecule type" value="Genomic_DNA"/>
</dbReference>
<organism evidence="2 3">
    <name type="scientific">Mycoplasma suis (strain Illinois)</name>
    <dbReference type="NCBI Taxonomy" id="768700"/>
    <lineage>
        <taxon>Bacteria</taxon>
        <taxon>Bacillati</taxon>
        <taxon>Mycoplasmatota</taxon>
        <taxon>Mollicutes</taxon>
        <taxon>Mycoplasmataceae</taxon>
        <taxon>Mycoplasma</taxon>
    </lineage>
</organism>
<dbReference type="KEGG" id="mss:MSU_0237"/>
<dbReference type="Proteomes" id="UP000007484">
    <property type="component" value="Chromosome"/>
</dbReference>
<keyword evidence="3" id="KW-1185">Reference proteome</keyword>
<reference evidence="2 3" key="1">
    <citation type="journal article" date="2011" name="J. Bacteriol.">
        <title>Complete genome sequences of two hemotropic Mycoplasmas, Mycoplasma haemofelis strain Ohio2 and Mycoplasma suis strain Illinois.</title>
        <authorList>
            <person name="Messick J.B."/>
            <person name="Santos A.P."/>
            <person name="Guimaraes A.M."/>
        </authorList>
    </citation>
    <scope>NUCLEOTIDE SEQUENCE [LARGE SCALE GENOMIC DNA]</scope>
    <source>
        <strain evidence="2 3">Illinois</strain>
    </source>
</reference>
<proteinExistence type="predicted"/>
<feature type="region of interest" description="Disordered" evidence="1">
    <location>
        <begin position="33"/>
        <end position="178"/>
    </location>
</feature>
<evidence type="ECO:0000256" key="1">
    <source>
        <dbReference type="SAM" id="MobiDB-lite"/>
    </source>
</evidence>
<feature type="compositionally biased region" description="Acidic residues" evidence="1">
    <location>
        <begin position="141"/>
        <end position="178"/>
    </location>
</feature>
<dbReference type="HOGENOM" id="CLU_071808_0_0_14"/>
<protein>
    <submittedName>
        <fullName evidence="2">Uncharacterized protein</fullName>
    </submittedName>
</protein>
<gene>
    <name evidence="2" type="ordered locus">MSU_0237</name>
</gene>
<evidence type="ECO:0000313" key="3">
    <source>
        <dbReference type="Proteomes" id="UP000007484"/>
    </source>
</evidence>
<feature type="compositionally biased region" description="Basic and acidic residues" evidence="1">
    <location>
        <begin position="78"/>
        <end position="98"/>
    </location>
</feature>